<keyword evidence="2" id="KW-1185">Reference proteome</keyword>
<name>A0A3M6U8F3_POCDA</name>
<proteinExistence type="predicted"/>
<sequence>MLVIEIVPKRKKVEEEADICYGRIFISAAEAIEEEEESDDENMPLFEMEFGASGPGKNWIKNLVAKQRFTVRLQELRTPASDDGVGQEITFVLERAILKEMKKREKVAPHHVVHFHIQAGYSHALKKENIILFWYVVIDEDEGTVVFYGENCCEDFLDYLDELAVNEDGFEQSMVMLLFHNLKGYDGMFVF</sequence>
<organism evidence="1 2">
    <name type="scientific">Pocillopora damicornis</name>
    <name type="common">Cauliflower coral</name>
    <name type="synonym">Millepora damicornis</name>
    <dbReference type="NCBI Taxonomy" id="46731"/>
    <lineage>
        <taxon>Eukaryota</taxon>
        <taxon>Metazoa</taxon>
        <taxon>Cnidaria</taxon>
        <taxon>Anthozoa</taxon>
        <taxon>Hexacorallia</taxon>
        <taxon>Scleractinia</taxon>
        <taxon>Astrocoeniina</taxon>
        <taxon>Pocilloporidae</taxon>
        <taxon>Pocillopora</taxon>
    </lineage>
</organism>
<evidence type="ECO:0000313" key="1">
    <source>
        <dbReference type="EMBL" id="RMX49738.1"/>
    </source>
</evidence>
<protein>
    <submittedName>
        <fullName evidence="1">Uncharacterized protein</fullName>
    </submittedName>
</protein>
<accession>A0A3M6U8F3</accession>
<gene>
    <name evidence="1" type="ORF">pdam_00008609</name>
</gene>
<dbReference type="EMBL" id="RCHS01002064">
    <property type="protein sequence ID" value="RMX49738.1"/>
    <property type="molecule type" value="Genomic_DNA"/>
</dbReference>
<evidence type="ECO:0000313" key="2">
    <source>
        <dbReference type="Proteomes" id="UP000275408"/>
    </source>
</evidence>
<reference evidence="1 2" key="1">
    <citation type="journal article" date="2018" name="Sci. Rep.">
        <title>Comparative analysis of the Pocillopora damicornis genome highlights role of immune system in coral evolution.</title>
        <authorList>
            <person name="Cunning R."/>
            <person name="Bay R.A."/>
            <person name="Gillette P."/>
            <person name="Baker A.C."/>
            <person name="Traylor-Knowles N."/>
        </authorList>
    </citation>
    <scope>NUCLEOTIDE SEQUENCE [LARGE SCALE GENOMIC DNA]</scope>
    <source>
        <strain evidence="1">RSMAS</strain>
        <tissue evidence="1">Whole animal</tissue>
    </source>
</reference>
<dbReference type="AlphaFoldDB" id="A0A3M6U8F3"/>
<comment type="caution">
    <text evidence="1">The sequence shown here is derived from an EMBL/GenBank/DDBJ whole genome shotgun (WGS) entry which is preliminary data.</text>
</comment>
<dbReference type="Proteomes" id="UP000275408">
    <property type="component" value="Unassembled WGS sequence"/>
</dbReference>